<evidence type="ECO:0000313" key="2">
    <source>
        <dbReference type="Proteomes" id="UP000023152"/>
    </source>
</evidence>
<sequence>MSTTTTKKTFQLGAQPHWAGQEENANLSTDLIKSLLNSESANEQLIERGYCLIEVPKTLEGYYSQFHECCETFFKSNKEKEKIKYAQLQFDPDTNSPNQCHGYSAVDTLKEQFMMRCMGDMTSETTYLTTLKTPSCGKDHDFGLVGMKLYEHMDMLCRKLATDVMKQLKKPVECVGEILG</sequence>
<dbReference type="Proteomes" id="UP000023152">
    <property type="component" value="Unassembled WGS sequence"/>
</dbReference>
<proteinExistence type="predicted"/>
<protein>
    <submittedName>
        <fullName evidence="1">Uncharacterized protein</fullName>
    </submittedName>
</protein>
<accession>X6N5I0</accession>
<dbReference type="EMBL" id="ASPP01011530">
    <property type="protein sequence ID" value="ETO21535.1"/>
    <property type="molecule type" value="Genomic_DNA"/>
</dbReference>
<dbReference type="AlphaFoldDB" id="X6N5I0"/>
<organism evidence="1 2">
    <name type="scientific">Reticulomyxa filosa</name>
    <dbReference type="NCBI Taxonomy" id="46433"/>
    <lineage>
        <taxon>Eukaryota</taxon>
        <taxon>Sar</taxon>
        <taxon>Rhizaria</taxon>
        <taxon>Retaria</taxon>
        <taxon>Foraminifera</taxon>
        <taxon>Monothalamids</taxon>
        <taxon>Reticulomyxidae</taxon>
        <taxon>Reticulomyxa</taxon>
    </lineage>
</organism>
<keyword evidence="2" id="KW-1185">Reference proteome</keyword>
<reference evidence="1 2" key="1">
    <citation type="journal article" date="2013" name="Curr. Biol.">
        <title>The Genome of the Foraminiferan Reticulomyxa filosa.</title>
        <authorList>
            <person name="Glockner G."/>
            <person name="Hulsmann N."/>
            <person name="Schleicher M."/>
            <person name="Noegel A.A."/>
            <person name="Eichinger L."/>
            <person name="Gallinger C."/>
            <person name="Pawlowski J."/>
            <person name="Sierra R."/>
            <person name="Euteneuer U."/>
            <person name="Pillet L."/>
            <person name="Moustafa A."/>
            <person name="Platzer M."/>
            <person name="Groth M."/>
            <person name="Szafranski K."/>
            <person name="Schliwa M."/>
        </authorList>
    </citation>
    <scope>NUCLEOTIDE SEQUENCE [LARGE SCALE GENOMIC DNA]</scope>
</reference>
<gene>
    <name evidence="1" type="ORF">RFI_15668</name>
</gene>
<evidence type="ECO:0000313" key="1">
    <source>
        <dbReference type="EMBL" id="ETO21535.1"/>
    </source>
</evidence>
<name>X6N5I0_RETFI</name>
<comment type="caution">
    <text evidence="1">The sequence shown here is derived from an EMBL/GenBank/DDBJ whole genome shotgun (WGS) entry which is preliminary data.</text>
</comment>